<accession>A0A3B5Q114</accession>
<keyword evidence="2" id="KW-1185">Reference proteome</keyword>
<evidence type="ECO:0000313" key="1">
    <source>
        <dbReference type="Ensembl" id="ENSXMAP00000023696.1"/>
    </source>
</evidence>
<proteinExistence type="predicted"/>
<reference evidence="1" key="3">
    <citation type="submission" date="2025-08" db="UniProtKB">
        <authorList>
            <consortium name="Ensembl"/>
        </authorList>
    </citation>
    <scope>IDENTIFICATION</scope>
    <source>
        <strain evidence="1">JP 163 A</strain>
    </source>
</reference>
<dbReference type="InParanoid" id="A0A3B5Q114"/>
<organism evidence="1 2">
    <name type="scientific">Xiphophorus maculatus</name>
    <name type="common">Southern platyfish</name>
    <name type="synonym">Platypoecilus maculatus</name>
    <dbReference type="NCBI Taxonomy" id="8083"/>
    <lineage>
        <taxon>Eukaryota</taxon>
        <taxon>Metazoa</taxon>
        <taxon>Chordata</taxon>
        <taxon>Craniata</taxon>
        <taxon>Vertebrata</taxon>
        <taxon>Euteleostomi</taxon>
        <taxon>Actinopterygii</taxon>
        <taxon>Neopterygii</taxon>
        <taxon>Teleostei</taxon>
        <taxon>Neoteleostei</taxon>
        <taxon>Acanthomorphata</taxon>
        <taxon>Ovalentaria</taxon>
        <taxon>Atherinomorphae</taxon>
        <taxon>Cyprinodontiformes</taxon>
        <taxon>Poeciliidae</taxon>
        <taxon>Poeciliinae</taxon>
        <taxon>Xiphophorus</taxon>
    </lineage>
</organism>
<protein>
    <recommendedName>
        <fullName evidence="3">Ubiquitin-like domain-containing protein</fullName>
    </recommendedName>
</protein>
<reference evidence="1" key="4">
    <citation type="submission" date="2025-09" db="UniProtKB">
        <authorList>
            <consortium name="Ensembl"/>
        </authorList>
    </citation>
    <scope>IDENTIFICATION</scope>
    <source>
        <strain evidence="1">JP 163 A</strain>
    </source>
</reference>
<sequence length="70" mass="8158">MAVGVVVINHEEEMFVDLCDTEEQMGSMTLKELKEKIEDKIQQKYPGKLIYFLLCFVVLMSKCRIKLVQC</sequence>
<dbReference type="Ensembl" id="ENSXMAT00000041221.1">
    <property type="protein sequence ID" value="ENSXMAP00000023696.1"/>
    <property type="gene ID" value="ENSXMAG00000025166.1"/>
</dbReference>
<reference evidence="2" key="1">
    <citation type="submission" date="2012-01" db="EMBL/GenBank/DDBJ databases">
        <authorList>
            <person name="Walter R."/>
            <person name="Schartl M."/>
            <person name="Warren W."/>
        </authorList>
    </citation>
    <scope>NUCLEOTIDE SEQUENCE [LARGE SCALE GENOMIC DNA]</scope>
    <source>
        <strain evidence="2">JP 163 A</strain>
    </source>
</reference>
<evidence type="ECO:0008006" key="3">
    <source>
        <dbReference type="Google" id="ProtNLM"/>
    </source>
</evidence>
<evidence type="ECO:0000313" key="2">
    <source>
        <dbReference type="Proteomes" id="UP000002852"/>
    </source>
</evidence>
<dbReference type="Proteomes" id="UP000002852">
    <property type="component" value="Unassembled WGS sequence"/>
</dbReference>
<name>A0A3B5Q114_XIPMA</name>
<reference evidence="2" key="2">
    <citation type="journal article" date="2013" name="Nat. Genet.">
        <title>The genome of the platyfish, Xiphophorus maculatus, provides insights into evolutionary adaptation and several complex traits.</title>
        <authorList>
            <person name="Schartl M."/>
            <person name="Walter R.B."/>
            <person name="Shen Y."/>
            <person name="Garcia T."/>
            <person name="Catchen J."/>
            <person name="Amores A."/>
            <person name="Braasch I."/>
            <person name="Chalopin D."/>
            <person name="Volff J.N."/>
            <person name="Lesch K.P."/>
            <person name="Bisazza A."/>
            <person name="Minx P."/>
            <person name="Hillier L."/>
            <person name="Wilson R.K."/>
            <person name="Fuerstenberg S."/>
            <person name="Boore J."/>
            <person name="Searle S."/>
            <person name="Postlethwait J.H."/>
            <person name="Warren W.C."/>
        </authorList>
    </citation>
    <scope>NUCLEOTIDE SEQUENCE [LARGE SCALE GENOMIC DNA]</scope>
    <source>
        <strain evidence="2">JP 163 A</strain>
    </source>
</reference>
<dbReference type="AlphaFoldDB" id="A0A3B5Q114"/>